<gene>
    <name evidence="3" type="ORF">DSM00_1998</name>
</gene>
<keyword evidence="4" id="KW-1185">Reference proteome</keyword>
<keyword evidence="3" id="KW-0808">Transferase</keyword>
<dbReference type="InterPro" id="IPR036890">
    <property type="entry name" value="HATPase_C_sf"/>
</dbReference>
<dbReference type="PANTHER" id="PTHR34220">
    <property type="entry name" value="SENSOR HISTIDINE KINASE YPDA"/>
    <property type="match status" value="1"/>
</dbReference>
<evidence type="ECO:0000256" key="1">
    <source>
        <dbReference type="SAM" id="Phobius"/>
    </source>
</evidence>
<feature type="domain" description="Signal transduction histidine kinase internal region" evidence="2">
    <location>
        <begin position="152"/>
        <end position="228"/>
    </location>
</feature>
<proteinExistence type="predicted"/>
<dbReference type="InterPro" id="IPR010559">
    <property type="entry name" value="Sig_transdc_His_kin_internal"/>
</dbReference>
<feature type="transmembrane region" description="Helical" evidence="1">
    <location>
        <begin position="7"/>
        <end position="24"/>
    </location>
</feature>
<dbReference type="RefSeq" id="WP_128757845.1">
    <property type="nucleotide sequence ID" value="NZ_QOVM01000004.1"/>
</dbReference>
<reference evidence="3 4" key="1">
    <citation type="submission" date="2018-07" db="EMBL/GenBank/DDBJ databases">
        <title>Leeuwenhoekiella genomics.</title>
        <authorList>
            <person name="Tahon G."/>
            <person name="Willems A."/>
        </authorList>
    </citation>
    <scope>NUCLEOTIDE SEQUENCE [LARGE SCALE GENOMIC DNA]</scope>
    <source>
        <strain evidence="3 4">LMG 22550</strain>
    </source>
</reference>
<dbReference type="OrthoDB" id="9809908at2"/>
<keyword evidence="3" id="KW-0418">Kinase</keyword>
<feature type="transmembrane region" description="Helical" evidence="1">
    <location>
        <begin position="36"/>
        <end position="54"/>
    </location>
</feature>
<dbReference type="InterPro" id="IPR050640">
    <property type="entry name" value="Bact_2-comp_sensor_kinase"/>
</dbReference>
<comment type="caution">
    <text evidence="3">The sequence shown here is derived from an EMBL/GenBank/DDBJ whole genome shotgun (WGS) entry which is preliminary data.</text>
</comment>
<dbReference type="GO" id="GO:0000155">
    <property type="term" value="F:phosphorelay sensor kinase activity"/>
    <property type="evidence" value="ECO:0007669"/>
    <property type="project" value="InterPro"/>
</dbReference>
<keyword evidence="1" id="KW-0472">Membrane</keyword>
<dbReference type="GO" id="GO:0016020">
    <property type="term" value="C:membrane"/>
    <property type="evidence" value="ECO:0007669"/>
    <property type="project" value="InterPro"/>
</dbReference>
<dbReference type="Proteomes" id="UP000289238">
    <property type="component" value="Unassembled WGS sequence"/>
</dbReference>
<dbReference type="EMBL" id="QOVM01000004">
    <property type="protein sequence ID" value="RXG21934.1"/>
    <property type="molecule type" value="Genomic_DNA"/>
</dbReference>
<feature type="transmembrane region" description="Helical" evidence="1">
    <location>
        <begin position="63"/>
        <end position="87"/>
    </location>
</feature>
<organism evidence="3 4">
    <name type="scientific">Leeuwenhoekiella aequorea</name>
    <dbReference type="NCBI Taxonomy" id="283736"/>
    <lineage>
        <taxon>Bacteria</taxon>
        <taxon>Pseudomonadati</taxon>
        <taxon>Bacteroidota</taxon>
        <taxon>Flavobacteriia</taxon>
        <taxon>Flavobacteriales</taxon>
        <taxon>Flavobacteriaceae</taxon>
        <taxon>Leeuwenhoekiella</taxon>
    </lineage>
</organism>
<keyword evidence="1" id="KW-1133">Transmembrane helix</keyword>
<accession>A0A4Q0P5P2</accession>
<sequence length="344" mass="39334">MKKITRLIAQLILWGVVWLVMWQGEDKAPPFLRENLPAYIMQIVVLSLLVYVIAPKVLFKKKYFLFFGITVGILLLTAYLSSIVVVAPNLDRMPPPPGRGGFPQFHEPPSQFFIHSLMIAIAYSIATSIELFIYVNEKEKETIKRKNESLQTELKLLKSQINPHFLFNALNNIYSMSIMQSSKTSESILDLSNMLRYVLYECEQPEVFLEKEIAYIKDYIRLFTLKSSQEFDIKLDVNIQNHTLKIAPMILIPFIENAFKHGNIEARAGSYIVIGIKSESNKINFKVENSLPKSPKQKDSVGGIGLVNVKKRLKILYPNTHELNIKAANSSYSVQLNIEVHENN</sequence>
<dbReference type="Gene3D" id="3.30.565.10">
    <property type="entry name" value="Histidine kinase-like ATPase, C-terminal domain"/>
    <property type="match status" value="1"/>
</dbReference>
<evidence type="ECO:0000313" key="3">
    <source>
        <dbReference type="EMBL" id="RXG21934.1"/>
    </source>
</evidence>
<dbReference type="PANTHER" id="PTHR34220:SF7">
    <property type="entry name" value="SENSOR HISTIDINE KINASE YPDA"/>
    <property type="match status" value="1"/>
</dbReference>
<name>A0A4Q0P5P2_9FLAO</name>
<dbReference type="AlphaFoldDB" id="A0A4Q0P5P2"/>
<feature type="transmembrane region" description="Helical" evidence="1">
    <location>
        <begin position="112"/>
        <end position="135"/>
    </location>
</feature>
<evidence type="ECO:0000259" key="2">
    <source>
        <dbReference type="Pfam" id="PF06580"/>
    </source>
</evidence>
<keyword evidence="1" id="KW-0812">Transmembrane</keyword>
<dbReference type="Pfam" id="PF06580">
    <property type="entry name" value="His_kinase"/>
    <property type="match status" value="1"/>
</dbReference>
<protein>
    <submittedName>
        <fullName evidence="3">Histidine kinase</fullName>
    </submittedName>
</protein>
<evidence type="ECO:0000313" key="4">
    <source>
        <dbReference type="Proteomes" id="UP000289238"/>
    </source>
</evidence>